<keyword evidence="2" id="KW-0238">DNA-binding</keyword>
<comment type="caution">
    <text evidence="5">The sequence shown here is derived from an EMBL/GenBank/DDBJ whole genome shotgun (WGS) entry which is preliminary data.</text>
</comment>
<dbReference type="SUPFAM" id="SSF46689">
    <property type="entry name" value="Homeodomain-like"/>
    <property type="match status" value="1"/>
</dbReference>
<evidence type="ECO:0000256" key="1">
    <source>
        <dbReference type="ARBA" id="ARBA00023015"/>
    </source>
</evidence>
<evidence type="ECO:0000313" key="6">
    <source>
        <dbReference type="Proteomes" id="UP000029224"/>
    </source>
</evidence>
<dbReference type="PANTHER" id="PTHR47894">
    <property type="entry name" value="HTH-TYPE TRANSCRIPTIONAL REGULATOR GADX"/>
    <property type="match status" value="1"/>
</dbReference>
<dbReference type="InterPro" id="IPR009057">
    <property type="entry name" value="Homeodomain-like_sf"/>
</dbReference>
<organism evidence="5 6">
    <name type="scientific">Vibrio maritimus</name>
    <dbReference type="NCBI Taxonomy" id="990268"/>
    <lineage>
        <taxon>Bacteria</taxon>
        <taxon>Pseudomonadati</taxon>
        <taxon>Pseudomonadota</taxon>
        <taxon>Gammaproteobacteria</taxon>
        <taxon>Vibrionales</taxon>
        <taxon>Vibrionaceae</taxon>
        <taxon>Vibrio</taxon>
    </lineage>
</organism>
<dbReference type="InterPro" id="IPR018060">
    <property type="entry name" value="HTH_AraC"/>
</dbReference>
<reference evidence="5 6" key="1">
    <citation type="submission" date="2014-09" db="EMBL/GenBank/DDBJ databases">
        <title>Vibrio maritimus JCM 19240. (C210) whole genome shotgun sequence.</title>
        <authorList>
            <person name="Sawabe T."/>
            <person name="Meirelles P."/>
            <person name="Nakanishi M."/>
            <person name="Sayaka M."/>
            <person name="Hattori M."/>
            <person name="Ohkuma M."/>
        </authorList>
    </citation>
    <scope>NUCLEOTIDE SEQUENCE [LARGE SCALE GENOMIC DNA]</scope>
    <source>
        <strain evidence="5 6">JCM 19240</strain>
    </source>
</reference>
<dbReference type="PRINTS" id="PR00032">
    <property type="entry name" value="HTHARAC"/>
</dbReference>
<accession>A0A090T9R7</accession>
<dbReference type="InterPro" id="IPR020449">
    <property type="entry name" value="Tscrpt_reg_AraC-type_HTH"/>
</dbReference>
<sequence>MTALEIPISLLDLPVQVSSPKPSGTLIVSESLCFKEQFTLVITPYLSMGKLPIKLAAEILRLNVRTLQRRLSAENIIYKPFIEQLVFDEVKRRLCETDESITQLANRYGYSDSAHFTRSFKRVAGVTPSAYRKLSRSH</sequence>
<keyword evidence="1" id="KW-0805">Transcription regulation</keyword>
<evidence type="ECO:0000256" key="2">
    <source>
        <dbReference type="ARBA" id="ARBA00023125"/>
    </source>
</evidence>
<protein>
    <submittedName>
        <fullName evidence="5">Transcriptional regulator AraC family</fullName>
    </submittedName>
</protein>
<dbReference type="EMBL" id="BBMT01000007">
    <property type="protein sequence ID" value="GAL35464.1"/>
    <property type="molecule type" value="Genomic_DNA"/>
</dbReference>
<proteinExistence type="predicted"/>
<dbReference type="OrthoDB" id="6396588at2"/>
<keyword evidence="3" id="KW-0804">Transcription</keyword>
<evidence type="ECO:0000256" key="3">
    <source>
        <dbReference type="ARBA" id="ARBA00023163"/>
    </source>
</evidence>
<name>A0A090T9R7_9VIBR</name>
<keyword evidence="6" id="KW-1185">Reference proteome</keyword>
<dbReference type="GO" id="GO:0003700">
    <property type="term" value="F:DNA-binding transcription factor activity"/>
    <property type="evidence" value="ECO:0007669"/>
    <property type="project" value="InterPro"/>
</dbReference>
<dbReference type="SMART" id="SM00342">
    <property type="entry name" value="HTH_ARAC"/>
    <property type="match status" value="1"/>
</dbReference>
<dbReference type="Gene3D" id="1.10.10.60">
    <property type="entry name" value="Homeodomain-like"/>
    <property type="match status" value="1"/>
</dbReference>
<evidence type="ECO:0000313" key="5">
    <source>
        <dbReference type="EMBL" id="GAL35464.1"/>
    </source>
</evidence>
<dbReference type="AlphaFoldDB" id="A0A090T9R7"/>
<feature type="domain" description="HTH araC/xylS-type" evidence="4">
    <location>
        <begin position="36"/>
        <end position="134"/>
    </location>
</feature>
<dbReference type="PANTHER" id="PTHR47894:SF4">
    <property type="entry name" value="HTH-TYPE TRANSCRIPTIONAL REGULATOR GADX"/>
    <property type="match status" value="1"/>
</dbReference>
<dbReference type="Pfam" id="PF12833">
    <property type="entry name" value="HTH_18"/>
    <property type="match status" value="1"/>
</dbReference>
<dbReference type="GO" id="GO:0005829">
    <property type="term" value="C:cytosol"/>
    <property type="evidence" value="ECO:0007669"/>
    <property type="project" value="TreeGrafter"/>
</dbReference>
<evidence type="ECO:0000259" key="4">
    <source>
        <dbReference type="PROSITE" id="PS01124"/>
    </source>
</evidence>
<dbReference type="GO" id="GO:0000976">
    <property type="term" value="F:transcription cis-regulatory region binding"/>
    <property type="evidence" value="ECO:0007669"/>
    <property type="project" value="TreeGrafter"/>
</dbReference>
<dbReference type="PROSITE" id="PS01124">
    <property type="entry name" value="HTH_ARAC_FAMILY_2"/>
    <property type="match status" value="1"/>
</dbReference>
<dbReference type="Proteomes" id="UP000029224">
    <property type="component" value="Unassembled WGS sequence"/>
</dbReference>
<gene>
    <name evidence="5" type="ORF">JCM19240_311</name>
</gene>
<reference evidence="5 6" key="2">
    <citation type="submission" date="2014-09" db="EMBL/GenBank/DDBJ databases">
        <authorList>
            <consortium name="NBRP consortium"/>
            <person name="Sawabe T."/>
            <person name="Meirelles P."/>
            <person name="Nakanishi M."/>
            <person name="Sayaka M."/>
            <person name="Hattori M."/>
            <person name="Ohkuma M."/>
        </authorList>
    </citation>
    <scope>NUCLEOTIDE SEQUENCE [LARGE SCALE GENOMIC DNA]</scope>
    <source>
        <strain evidence="5 6">JCM 19240</strain>
    </source>
</reference>